<organism evidence="1 2">
    <name type="scientific">Rhipicephalus sanguineus</name>
    <name type="common">Brown dog tick</name>
    <name type="synonym">Ixodes sanguineus</name>
    <dbReference type="NCBI Taxonomy" id="34632"/>
    <lineage>
        <taxon>Eukaryota</taxon>
        <taxon>Metazoa</taxon>
        <taxon>Ecdysozoa</taxon>
        <taxon>Arthropoda</taxon>
        <taxon>Chelicerata</taxon>
        <taxon>Arachnida</taxon>
        <taxon>Acari</taxon>
        <taxon>Parasitiformes</taxon>
        <taxon>Ixodida</taxon>
        <taxon>Ixodoidea</taxon>
        <taxon>Ixodidae</taxon>
        <taxon>Rhipicephalinae</taxon>
        <taxon>Rhipicephalus</taxon>
        <taxon>Rhipicephalus</taxon>
    </lineage>
</organism>
<name>A0A9D4Q1C1_RHISA</name>
<evidence type="ECO:0000313" key="1">
    <source>
        <dbReference type="EMBL" id="KAH7961331.1"/>
    </source>
</evidence>
<sequence length="171" mass="18646">MLRASPDTKEAFRCYFDAGMGPAEAIRHHEAMLAAQPDGPLLLANSSVNPIKRSVYWWHGEWKDYKYGPEGNPVAKLQEKAAMYAAAGTGVLKTSISNDCWAVVVVTPIMHRAQRLESAQDIIFVDSTSSCDTEGNTATVLLTGYQGWGSTNSCSRAQFADTNATVQHSNF</sequence>
<evidence type="ECO:0000313" key="2">
    <source>
        <dbReference type="Proteomes" id="UP000821837"/>
    </source>
</evidence>
<gene>
    <name evidence="1" type="ORF">HPB52_007936</name>
</gene>
<dbReference type="VEuPathDB" id="VectorBase:RSAN_049795"/>
<proteinExistence type="predicted"/>
<dbReference type="EMBL" id="JABSTV010001249">
    <property type="protein sequence ID" value="KAH7961331.1"/>
    <property type="molecule type" value="Genomic_DNA"/>
</dbReference>
<protein>
    <submittedName>
        <fullName evidence="1">Uncharacterized protein</fullName>
    </submittedName>
</protein>
<comment type="caution">
    <text evidence="1">The sequence shown here is derived from an EMBL/GenBank/DDBJ whole genome shotgun (WGS) entry which is preliminary data.</text>
</comment>
<keyword evidence="2" id="KW-1185">Reference proteome</keyword>
<reference evidence="1" key="2">
    <citation type="submission" date="2021-09" db="EMBL/GenBank/DDBJ databases">
        <authorList>
            <person name="Jia N."/>
            <person name="Wang J."/>
            <person name="Shi W."/>
            <person name="Du L."/>
            <person name="Sun Y."/>
            <person name="Zhan W."/>
            <person name="Jiang J."/>
            <person name="Wang Q."/>
            <person name="Zhang B."/>
            <person name="Ji P."/>
            <person name="Sakyi L.B."/>
            <person name="Cui X."/>
            <person name="Yuan T."/>
            <person name="Jiang B."/>
            <person name="Yang W."/>
            <person name="Lam T.T.-Y."/>
            <person name="Chang Q."/>
            <person name="Ding S."/>
            <person name="Wang X."/>
            <person name="Zhu J."/>
            <person name="Ruan X."/>
            <person name="Zhao L."/>
            <person name="Wei J."/>
            <person name="Que T."/>
            <person name="Du C."/>
            <person name="Cheng J."/>
            <person name="Dai P."/>
            <person name="Han X."/>
            <person name="Huang E."/>
            <person name="Gao Y."/>
            <person name="Liu J."/>
            <person name="Shao H."/>
            <person name="Ye R."/>
            <person name="Li L."/>
            <person name="Wei W."/>
            <person name="Wang X."/>
            <person name="Wang C."/>
            <person name="Huo Q."/>
            <person name="Li W."/>
            <person name="Guo W."/>
            <person name="Chen H."/>
            <person name="Chen S."/>
            <person name="Zhou L."/>
            <person name="Zhou L."/>
            <person name="Ni X."/>
            <person name="Tian J."/>
            <person name="Zhou Y."/>
            <person name="Sheng Y."/>
            <person name="Liu T."/>
            <person name="Pan Y."/>
            <person name="Xia L."/>
            <person name="Li J."/>
            <person name="Zhao F."/>
            <person name="Cao W."/>
        </authorList>
    </citation>
    <scope>NUCLEOTIDE SEQUENCE</scope>
    <source>
        <strain evidence="1">Rsan-2018</strain>
        <tissue evidence="1">Larvae</tissue>
    </source>
</reference>
<dbReference type="AlphaFoldDB" id="A0A9D4Q1C1"/>
<dbReference type="Proteomes" id="UP000821837">
    <property type="component" value="Chromosome 3"/>
</dbReference>
<reference evidence="1" key="1">
    <citation type="journal article" date="2020" name="Cell">
        <title>Large-Scale Comparative Analyses of Tick Genomes Elucidate Their Genetic Diversity and Vector Capacities.</title>
        <authorList>
            <consortium name="Tick Genome and Microbiome Consortium (TIGMIC)"/>
            <person name="Jia N."/>
            <person name="Wang J."/>
            <person name="Shi W."/>
            <person name="Du L."/>
            <person name="Sun Y."/>
            <person name="Zhan W."/>
            <person name="Jiang J.F."/>
            <person name="Wang Q."/>
            <person name="Zhang B."/>
            <person name="Ji P."/>
            <person name="Bell-Sakyi L."/>
            <person name="Cui X.M."/>
            <person name="Yuan T.T."/>
            <person name="Jiang B.G."/>
            <person name="Yang W.F."/>
            <person name="Lam T.T."/>
            <person name="Chang Q.C."/>
            <person name="Ding S.J."/>
            <person name="Wang X.J."/>
            <person name="Zhu J.G."/>
            <person name="Ruan X.D."/>
            <person name="Zhao L."/>
            <person name="Wei J.T."/>
            <person name="Ye R.Z."/>
            <person name="Que T.C."/>
            <person name="Du C.H."/>
            <person name="Zhou Y.H."/>
            <person name="Cheng J.X."/>
            <person name="Dai P.F."/>
            <person name="Guo W.B."/>
            <person name="Han X.H."/>
            <person name="Huang E.J."/>
            <person name="Li L.F."/>
            <person name="Wei W."/>
            <person name="Gao Y.C."/>
            <person name="Liu J.Z."/>
            <person name="Shao H.Z."/>
            <person name="Wang X."/>
            <person name="Wang C.C."/>
            <person name="Yang T.C."/>
            <person name="Huo Q.B."/>
            <person name="Li W."/>
            <person name="Chen H.Y."/>
            <person name="Chen S.E."/>
            <person name="Zhou L.G."/>
            <person name="Ni X.B."/>
            <person name="Tian J.H."/>
            <person name="Sheng Y."/>
            <person name="Liu T."/>
            <person name="Pan Y.S."/>
            <person name="Xia L.Y."/>
            <person name="Li J."/>
            <person name="Zhao F."/>
            <person name="Cao W.C."/>
        </authorList>
    </citation>
    <scope>NUCLEOTIDE SEQUENCE</scope>
    <source>
        <strain evidence="1">Rsan-2018</strain>
    </source>
</reference>
<dbReference type="PANTHER" id="PTHR35385">
    <property type="entry name" value="PROTEIN B, PUTATIVE-RELATED-RELATED"/>
    <property type="match status" value="1"/>
</dbReference>
<dbReference type="PANTHER" id="PTHR35385:SF2">
    <property type="entry name" value="PROTEIN B, PUTATIVE-RELATED"/>
    <property type="match status" value="1"/>
</dbReference>
<accession>A0A9D4Q1C1</accession>